<feature type="transmembrane region" description="Helical" evidence="1">
    <location>
        <begin position="285"/>
        <end position="301"/>
    </location>
</feature>
<feature type="transmembrane region" description="Helical" evidence="1">
    <location>
        <begin position="335"/>
        <end position="352"/>
    </location>
</feature>
<feature type="transmembrane region" description="Helical" evidence="1">
    <location>
        <begin position="74"/>
        <end position="95"/>
    </location>
</feature>
<feature type="transmembrane region" description="Helical" evidence="1">
    <location>
        <begin position="13"/>
        <end position="32"/>
    </location>
</feature>
<evidence type="ECO:0000313" key="3">
    <source>
        <dbReference type="Proteomes" id="UP000516072"/>
    </source>
</evidence>
<keyword evidence="3" id="KW-1185">Reference proteome</keyword>
<evidence type="ECO:0000256" key="1">
    <source>
        <dbReference type="SAM" id="Phobius"/>
    </source>
</evidence>
<feature type="transmembrane region" description="Helical" evidence="1">
    <location>
        <begin position="364"/>
        <end position="382"/>
    </location>
</feature>
<accession>A0A7G1Q976</accession>
<gene>
    <name evidence="2" type="ORF">NSCAC_0811</name>
</gene>
<feature type="transmembrane region" description="Helical" evidence="1">
    <location>
        <begin position="101"/>
        <end position="121"/>
    </location>
</feature>
<protein>
    <submittedName>
        <fullName evidence="2">Uncharacterized protein</fullName>
    </submittedName>
</protein>
<dbReference type="AlphaFoldDB" id="A0A7G1Q976"/>
<proteinExistence type="predicted"/>
<keyword evidence="1" id="KW-1133">Transmembrane helix</keyword>
<keyword evidence="1" id="KW-0472">Membrane</keyword>
<dbReference type="KEGG" id="ntg:NSCAC_0811"/>
<organism evidence="2 3">
    <name type="scientific">Candidatus Nitrosacidococcus tergens</name>
    <dbReference type="NCBI Taxonomy" id="553981"/>
    <lineage>
        <taxon>Bacteria</taxon>
        <taxon>Pseudomonadati</taxon>
        <taxon>Pseudomonadota</taxon>
        <taxon>Gammaproteobacteria</taxon>
        <taxon>Chromatiales</taxon>
        <taxon>Chromatiaceae</taxon>
        <taxon>Candidatus Nitrosacidococcus</taxon>
    </lineage>
</organism>
<keyword evidence="1" id="KW-0812">Transmembrane</keyword>
<dbReference type="Proteomes" id="UP000516072">
    <property type="component" value="Chromosome"/>
</dbReference>
<name>A0A7G1Q976_9GAMM</name>
<feature type="transmembrane region" description="Helical" evidence="1">
    <location>
        <begin position="133"/>
        <end position="149"/>
    </location>
</feature>
<sequence>MRFLKEKNDLIKIGLLGFFALLTCQYYTYLYFRKEVATPAVYTHYLFNYQDEFVKRGLVGEILRQLGFQMSHDVFYILAYSIFFLVCISLIIAITYPFRGYWRSTGCLLFFLFVFFHPGTIQHFHSDFGRTDGINLILTLLCLFLVSKIRKPYINIPICLLMIIVILIHEATLFMYVPLVLAFSFYLDSSKENVLQLVILASILLLTTYIVSTHGLVKNSTLEQHYTKLKNMYGACIEEDSAYEICVRHDTVAILHDRGIKKNINLVIDLIKNKSTNVKKTHKRIFILLWPTFLIYILLIYEEIKRNGYSKKLLVFVAALGPLALYPLAYDFSRWWALAVTNLIVSTALIAGTDHRFRNLLISFFYRYQILVVIAIAISVKLGPLQLI</sequence>
<dbReference type="RefSeq" id="WP_197745116.1">
    <property type="nucleotide sequence ID" value="NZ_LR778175.1"/>
</dbReference>
<dbReference type="EMBL" id="LR778175">
    <property type="protein sequence ID" value="CAB1275727.1"/>
    <property type="molecule type" value="Genomic_DNA"/>
</dbReference>
<reference evidence="2 3" key="1">
    <citation type="submission" date="2020-03" db="EMBL/GenBank/DDBJ databases">
        <authorList>
            <person name="Picone N."/>
        </authorList>
    </citation>
    <scope>NUCLEOTIDE SEQUENCE [LARGE SCALE GENOMIC DNA]</scope>
    <source>
        <strain evidence="2">NSCAC1</strain>
    </source>
</reference>
<feature type="transmembrane region" description="Helical" evidence="1">
    <location>
        <begin position="155"/>
        <end position="187"/>
    </location>
</feature>
<evidence type="ECO:0000313" key="2">
    <source>
        <dbReference type="EMBL" id="CAB1275727.1"/>
    </source>
</evidence>
<feature type="transmembrane region" description="Helical" evidence="1">
    <location>
        <begin position="194"/>
        <end position="212"/>
    </location>
</feature>